<evidence type="ECO:0000313" key="2">
    <source>
        <dbReference type="Proteomes" id="UP000244224"/>
    </source>
</evidence>
<name>A0A2T6AZ18_9RHOB</name>
<protein>
    <submittedName>
        <fullName evidence="1">Uncharacterized protein</fullName>
    </submittedName>
</protein>
<dbReference type="Proteomes" id="UP000244224">
    <property type="component" value="Unassembled WGS sequence"/>
</dbReference>
<sequence>MPDPFRLRVMKAVSAAIKGITPANGFTHDLSDYVDADGITRERVFRGRDLFGPSDGLPMISILEDFRAQPIKAQSPEGGNQRNSFPILIQGFVKDDVDHPLDPAYMLEAEVRQVMAAANVRYNILGTGDRAPCVSDMVIGAPICRPADNEYSTVAYFFLSVTLTLSEDLTRPFA</sequence>
<reference evidence="1 2" key="1">
    <citation type="submission" date="2018-04" db="EMBL/GenBank/DDBJ databases">
        <title>Genomic Encyclopedia of Archaeal and Bacterial Type Strains, Phase II (KMG-II): from individual species to whole genera.</title>
        <authorList>
            <person name="Goeker M."/>
        </authorList>
    </citation>
    <scope>NUCLEOTIDE SEQUENCE [LARGE SCALE GENOMIC DNA]</scope>
    <source>
        <strain evidence="1 2">DSM 21823</strain>
    </source>
</reference>
<accession>A0A2T6AZ18</accession>
<gene>
    <name evidence="1" type="ORF">C8N34_108166</name>
</gene>
<dbReference type="EMBL" id="QBKP01000008">
    <property type="protein sequence ID" value="PTX49056.1"/>
    <property type="molecule type" value="Genomic_DNA"/>
</dbReference>
<dbReference type="OrthoDB" id="7595983at2"/>
<evidence type="ECO:0000313" key="1">
    <source>
        <dbReference type="EMBL" id="PTX49056.1"/>
    </source>
</evidence>
<organism evidence="1 2">
    <name type="scientific">Gemmobacter caeni</name>
    <dbReference type="NCBI Taxonomy" id="589035"/>
    <lineage>
        <taxon>Bacteria</taxon>
        <taxon>Pseudomonadati</taxon>
        <taxon>Pseudomonadota</taxon>
        <taxon>Alphaproteobacteria</taxon>
        <taxon>Rhodobacterales</taxon>
        <taxon>Paracoccaceae</taxon>
        <taxon>Gemmobacter</taxon>
    </lineage>
</organism>
<dbReference type="RefSeq" id="WP_145693619.1">
    <property type="nucleotide sequence ID" value="NZ_QBKP01000008.1"/>
</dbReference>
<proteinExistence type="predicted"/>
<dbReference type="AlphaFoldDB" id="A0A2T6AZ18"/>
<comment type="caution">
    <text evidence="1">The sequence shown here is derived from an EMBL/GenBank/DDBJ whole genome shotgun (WGS) entry which is preliminary data.</text>
</comment>
<keyword evidence="2" id="KW-1185">Reference proteome</keyword>